<organism evidence="3">
    <name type="scientific">Caenorhabditis brenneri</name>
    <name type="common">Nematode worm</name>
    <dbReference type="NCBI Taxonomy" id="135651"/>
    <lineage>
        <taxon>Eukaryota</taxon>
        <taxon>Metazoa</taxon>
        <taxon>Ecdysozoa</taxon>
        <taxon>Nematoda</taxon>
        <taxon>Chromadorea</taxon>
        <taxon>Rhabditida</taxon>
        <taxon>Rhabditina</taxon>
        <taxon>Rhabditomorpha</taxon>
        <taxon>Rhabditoidea</taxon>
        <taxon>Rhabditidae</taxon>
        <taxon>Peloderinae</taxon>
        <taxon>Caenorhabditis</taxon>
    </lineage>
</organism>
<dbReference type="InParanoid" id="G0MZK6"/>
<evidence type="ECO:0000256" key="1">
    <source>
        <dbReference type="SAM" id="MobiDB-lite"/>
    </source>
</evidence>
<protein>
    <submittedName>
        <fullName evidence="2">Uncharacterized protein</fullName>
    </submittedName>
</protein>
<dbReference type="HOGENOM" id="CLU_1129928_0_0_1"/>
<reference evidence="3" key="1">
    <citation type="submission" date="2011-07" db="EMBL/GenBank/DDBJ databases">
        <authorList>
            <consortium name="Caenorhabditis brenneri Sequencing and Analysis Consortium"/>
            <person name="Wilson R.K."/>
        </authorList>
    </citation>
    <scope>NUCLEOTIDE SEQUENCE [LARGE SCALE GENOMIC DNA]</scope>
    <source>
        <strain evidence="3">PB2801</strain>
    </source>
</reference>
<dbReference type="Proteomes" id="UP000008068">
    <property type="component" value="Unassembled WGS sequence"/>
</dbReference>
<feature type="compositionally biased region" description="Low complexity" evidence="1">
    <location>
        <begin position="59"/>
        <end position="70"/>
    </location>
</feature>
<evidence type="ECO:0000313" key="3">
    <source>
        <dbReference type="Proteomes" id="UP000008068"/>
    </source>
</evidence>
<feature type="region of interest" description="Disordered" evidence="1">
    <location>
        <begin position="1"/>
        <end position="96"/>
    </location>
</feature>
<gene>
    <name evidence="2" type="ORF">CAEBREN_23089</name>
</gene>
<evidence type="ECO:0000313" key="2">
    <source>
        <dbReference type="EMBL" id="EGT48149.1"/>
    </source>
</evidence>
<proteinExistence type="predicted"/>
<dbReference type="EMBL" id="GL379822">
    <property type="protein sequence ID" value="EGT48149.1"/>
    <property type="molecule type" value="Genomic_DNA"/>
</dbReference>
<sequence>MRPASQVQETVPSRKVATENSRRPTRNSRRPASTPRRASSISSRPQSTSRRPPPRAKRPTPTIVSTPSPIFQRKSLDRDPWSSTRGNQGRRNDNLDEVHDIPTCTGNIKYDLKLCRYTDLIHHLKTFYENIKTAEVTSIEELLTEKMVNGLGRVALQTKKAIYCLDYLNTQMLHLCTEAREYERVDRDIKVEKIVRALEHFQSEYRFEMYPVGSEEWNFVKRPENKTKFVKLSDFVQTMELVLCRI</sequence>
<keyword evidence="3" id="KW-1185">Reference proteome</keyword>
<feature type="compositionally biased region" description="Polar residues" evidence="1">
    <location>
        <begin position="1"/>
        <end position="11"/>
    </location>
</feature>
<name>G0MZK6_CAEBE</name>
<feature type="compositionally biased region" description="Low complexity" evidence="1">
    <location>
        <begin position="30"/>
        <end position="50"/>
    </location>
</feature>
<dbReference type="AlphaFoldDB" id="G0MZK6"/>
<accession>G0MZK6</accession>